<dbReference type="InterPro" id="IPR025409">
    <property type="entry name" value="DUF4303"/>
</dbReference>
<proteinExistence type="predicted"/>
<comment type="caution">
    <text evidence="1">The sequence shown here is derived from an EMBL/GenBank/DDBJ whole genome shotgun (WGS) entry which is preliminary data.</text>
</comment>
<dbReference type="Pfam" id="PF14136">
    <property type="entry name" value="DUF4303"/>
    <property type="match status" value="1"/>
</dbReference>
<sequence length="164" mass="17924">MADELRNEIRTLARTAFASLPAADYSGYALYSDADAMTVCCAANTRAHLARMQADDPEDAEYYRWSPAEWALEGIASDLFEHLCVRLRNRTLAGVDQRDEVYEACVAALADLVVEGSFGDGAAAVVVFAVSDADEAEREVGWLNRLNPPGIAAVHARWRTAAER</sequence>
<evidence type="ECO:0000313" key="2">
    <source>
        <dbReference type="Proteomes" id="UP001223144"/>
    </source>
</evidence>
<organism evidence="1 2">
    <name type="scientific">Streptomyces chengmaiensis</name>
    <dbReference type="NCBI Taxonomy" id="3040919"/>
    <lineage>
        <taxon>Bacteria</taxon>
        <taxon>Bacillati</taxon>
        <taxon>Actinomycetota</taxon>
        <taxon>Actinomycetes</taxon>
        <taxon>Kitasatosporales</taxon>
        <taxon>Streptomycetaceae</taxon>
        <taxon>Streptomyces</taxon>
    </lineage>
</organism>
<keyword evidence="2" id="KW-1185">Reference proteome</keyword>
<protein>
    <submittedName>
        <fullName evidence="1">DUF4303 domain-containing protein</fullName>
    </submittedName>
</protein>
<dbReference type="RefSeq" id="WP_279930721.1">
    <property type="nucleotide sequence ID" value="NZ_JARWBG010000032.1"/>
</dbReference>
<dbReference type="EMBL" id="JARWBG010000032">
    <property type="protein sequence ID" value="MDH2391798.1"/>
    <property type="molecule type" value="Genomic_DNA"/>
</dbReference>
<gene>
    <name evidence="1" type="ORF">QCN29_24075</name>
</gene>
<name>A0ABT6HSV6_9ACTN</name>
<reference evidence="1 2" key="1">
    <citation type="submission" date="2023-04" db="EMBL/GenBank/DDBJ databases">
        <title>Streptomyces chengmaiensis sp. nov. isolated from the stem of mangrove plant in Hainan.</title>
        <authorList>
            <person name="Huang X."/>
            <person name="Zhou S."/>
            <person name="Chu X."/>
            <person name="Xie Y."/>
            <person name="Lin Y."/>
        </authorList>
    </citation>
    <scope>NUCLEOTIDE SEQUENCE [LARGE SCALE GENOMIC DNA]</scope>
    <source>
        <strain evidence="1 2">HNM0663</strain>
    </source>
</reference>
<evidence type="ECO:0000313" key="1">
    <source>
        <dbReference type="EMBL" id="MDH2391798.1"/>
    </source>
</evidence>
<dbReference type="Proteomes" id="UP001223144">
    <property type="component" value="Unassembled WGS sequence"/>
</dbReference>
<accession>A0ABT6HSV6</accession>